<keyword evidence="2" id="KW-0540">Nuclease</keyword>
<dbReference type="InterPro" id="IPR036691">
    <property type="entry name" value="Endo/exonu/phosph_ase_sf"/>
</dbReference>
<dbReference type="PANTHER" id="PTHR14859">
    <property type="entry name" value="CALCOFLUOR WHITE HYPERSENSITIVE PROTEIN PRECURSOR"/>
    <property type="match status" value="1"/>
</dbReference>
<dbReference type="RefSeq" id="WP_131640874.1">
    <property type="nucleotide sequence ID" value="NZ_CP088090.1"/>
</dbReference>
<evidence type="ECO:0000313" key="3">
    <source>
        <dbReference type="Proteomes" id="UP000758022"/>
    </source>
</evidence>
<gene>
    <name evidence="2" type="ORF">HFO74_17420</name>
</gene>
<dbReference type="EMBL" id="JAAXQQ010000005">
    <property type="protein sequence ID" value="MBY3065185.1"/>
    <property type="molecule type" value="Genomic_DNA"/>
</dbReference>
<dbReference type="SUPFAM" id="SSF56219">
    <property type="entry name" value="DNase I-like"/>
    <property type="match status" value="1"/>
</dbReference>
<reference evidence="2" key="1">
    <citation type="submission" date="2020-04" db="EMBL/GenBank/DDBJ databases">
        <title>Global-level population genomics supports evidence of horizontal gene transfer on evolution of Rhizobia in Lentils.</title>
        <authorList>
            <person name="Gai Y."/>
            <person name="Cook D."/>
            <person name="Riely B."/>
        </authorList>
    </citation>
    <scope>NUCLEOTIDE SEQUENCE</scope>
    <source>
        <strain evidence="2">TLR9</strain>
    </source>
</reference>
<evidence type="ECO:0000313" key="2">
    <source>
        <dbReference type="EMBL" id="MBY3065185.1"/>
    </source>
</evidence>
<protein>
    <submittedName>
        <fullName evidence="2">Endonuclease</fullName>
    </submittedName>
</protein>
<proteinExistence type="predicted"/>
<dbReference type="InterPro" id="IPR051916">
    <property type="entry name" value="GPI-anchor_lipid_remodeler"/>
</dbReference>
<dbReference type="GO" id="GO:0004519">
    <property type="term" value="F:endonuclease activity"/>
    <property type="evidence" value="ECO:0007669"/>
    <property type="project" value="UniProtKB-KW"/>
</dbReference>
<dbReference type="PANTHER" id="PTHR14859:SF15">
    <property type="entry name" value="ENDONUCLEASE_EXONUCLEASE_PHOSPHATASE DOMAIN-CONTAINING PROTEIN"/>
    <property type="match status" value="1"/>
</dbReference>
<dbReference type="GO" id="GO:0006506">
    <property type="term" value="P:GPI anchor biosynthetic process"/>
    <property type="evidence" value="ECO:0007669"/>
    <property type="project" value="TreeGrafter"/>
</dbReference>
<dbReference type="InterPro" id="IPR005135">
    <property type="entry name" value="Endo/exonuclease/phosphatase"/>
</dbReference>
<dbReference type="Gene3D" id="3.60.10.10">
    <property type="entry name" value="Endonuclease/exonuclease/phosphatase"/>
    <property type="match status" value="1"/>
</dbReference>
<accession>A0AB35FHA6</accession>
<keyword evidence="2" id="KW-0255">Endonuclease</keyword>
<sequence>MNFASYNIQYGFGLDGKYDLARIARSLEGADVIALQEVTRGFSRNGFADMVADIAALFPDYFWVYGPACDMHVEADESGLQPVRGTRFQFGNMVLSRWPILATRTLLLPRSRTIGKINLQRGATEAVIAAPAGAIRVYCVHLDHVSADERIRQLQFLNAHINAFVQEGGTLTGAGEFDLPEPPLPEDYVIMGDFNMEPESPEYCALAGAGGGYYGRVARIGTPVDAFAALKAYSPESYSWMDPEDRGKRMHLDYCFVSCGLQSRLKSARIDTLSVGSDHFPVWVEIGN</sequence>
<keyword evidence="2" id="KW-0378">Hydrolase</keyword>
<name>A0AB35FHA6_9HYPH</name>
<comment type="caution">
    <text evidence="2">The sequence shown here is derived from an EMBL/GenBank/DDBJ whole genome shotgun (WGS) entry which is preliminary data.</text>
</comment>
<dbReference type="GeneID" id="67485128"/>
<feature type="domain" description="Endonuclease/exonuclease/phosphatase" evidence="1">
    <location>
        <begin position="4"/>
        <end position="279"/>
    </location>
</feature>
<evidence type="ECO:0000259" key="1">
    <source>
        <dbReference type="Pfam" id="PF03372"/>
    </source>
</evidence>
<dbReference type="Pfam" id="PF03372">
    <property type="entry name" value="Exo_endo_phos"/>
    <property type="match status" value="1"/>
</dbReference>
<dbReference type="Proteomes" id="UP000758022">
    <property type="component" value="Unassembled WGS sequence"/>
</dbReference>
<dbReference type="GO" id="GO:0016020">
    <property type="term" value="C:membrane"/>
    <property type="evidence" value="ECO:0007669"/>
    <property type="project" value="GOC"/>
</dbReference>
<dbReference type="AlphaFoldDB" id="A0AB35FHA6"/>
<organism evidence="2 3">
    <name type="scientific">Rhizobium laguerreae</name>
    <dbReference type="NCBI Taxonomy" id="1076926"/>
    <lineage>
        <taxon>Bacteria</taxon>
        <taxon>Pseudomonadati</taxon>
        <taxon>Pseudomonadota</taxon>
        <taxon>Alphaproteobacteria</taxon>
        <taxon>Hyphomicrobiales</taxon>
        <taxon>Rhizobiaceae</taxon>
        <taxon>Rhizobium/Agrobacterium group</taxon>
        <taxon>Rhizobium</taxon>
    </lineage>
</organism>